<dbReference type="Proteomes" id="UP000830375">
    <property type="component" value="Unassembled WGS sequence"/>
</dbReference>
<dbReference type="InterPro" id="IPR015919">
    <property type="entry name" value="Cadherin-like_sf"/>
</dbReference>
<dbReference type="PANTHER" id="PTHR24028:SF263">
    <property type="entry name" value="CADHERIN-RELATED FAMILY MEMBER 1"/>
    <property type="match status" value="1"/>
</dbReference>
<proteinExistence type="predicted"/>
<keyword evidence="6" id="KW-0106">Calcium</keyword>
<keyword evidence="9" id="KW-1185">Reference proteome</keyword>
<evidence type="ECO:0000259" key="7">
    <source>
        <dbReference type="PROSITE" id="PS50268"/>
    </source>
</evidence>
<dbReference type="EMBL" id="JACTAM010000012">
    <property type="protein sequence ID" value="KAI2658739.1"/>
    <property type="molecule type" value="Genomic_DNA"/>
</dbReference>
<feature type="domain" description="Cadherin" evidence="7">
    <location>
        <begin position="214"/>
        <end position="301"/>
    </location>
</feature>
<feature type="domain" description="Cadherin" evidence="7">
    <location>
        <begin position="138"/>
        <end position="213"/>
    </location>
</feature>
<evidence type="ECO:0000256" key="3">
    <source>
        <dbReference type="ARBA" id="ARBA00022989"/>
    </source>
</evidence>
<name>A0ABQ8M7P2_LABRO</name>
<comment type="caution">
    <text evidence="8">The sequence shown here is derived from an EMBL/GenBank/DDBJ whole genome shotgun (WGS) entry which is preliminary data.</text>
</comment>
<dbReference type="InterPro" id="IPR050174">
    <property type="entry name" value="Protocadherin/Cadherin-CA"/>
</dbReference>
<protein>
    <submittedName>
        <fullName evidence="8">Protocadherin-15</fullName>
    </submittedName>
</protein>
<dbReference type="InterPro" id="IPR002126">
    <property type="entry name" value="Cadherin-like_dom"/>
</dbReference>
<evidence type="ECO:0000256" key="6">
    <source>
        <dbReference type="PROSITE-ProRule" id="PRU00043"/>
    </source>
</evidence>
<sequence>MSLFQSRVNPVNVTPPIQAVDQDRNIQPPSDRPGILHSILIGKSPSGSLYSILSRYWHTRPHCAGNSGIPGEAEQSGGSEIQRESNAFMPRARCAHPLCFEMKPGSGAAGSGNHAACDLSRGTKVHCRNGKPASYAEYFSLNRTTAELQLLKPISREQYQHFDLVIKYPILESESLNSWHSFLQAEQDNGHPLPAFANLHIEVLDENNQAPYFQVATYHGFISESAPLGTTISSNANLSTPLAIIALDNDIEETKDPMVRISLDNYNSIFAVTPSGIARYLTLLRPVDHEEQPSYAFTVRAPCHLSLTSLLSSVSVTGACSFHVKDFV</sequence>
<dbReference type="PROSITE" id="PS50268">
    <property type="entry name" value="CADHERIN_2"/>
    <property type="match status" value="2"/>
</dbReference>
<organism evidence="8 9">
    <name type="scientific">Labeo rohita</name>
    <name type="common">Indian major carp</name>
    <name type="synonym">Cyprinus rohita</name>
    <dbReference type="NCBI Taxonomy" id="84645"/>
    <lineage>
        <taxon>Eukaryota</taxon>
        <taxon>Metazoa</taxon>
        <taxon>Chordata</taxon>
        <taxon>Craniata</taxon>
        <taxon>Vertebrata</taxon>
        <taxon>Euteleostomi</taxon>
        <taxon>Actinopterygii</taxon>
        <taxon>Neopterygii</taxon>
        <taxon>Teleostei</taxon>
        <taxon>Ostariophysi</taxon>
        <taxon>Cypriniformes</taxon>
        <taxon>Cyprinidae</taxon>
        <taxon>Labeoninae</taxon>
        <taxon>Labeonini</taxon>
        <taxon>Labeo</taxon>
    </lineage>
</organism>
<gene>
    <name evidence="8" type="ORF">H4Q32_016866</name>
</gene>
<evidence type="ECO:0000256" key="4">
    <source>
        <dbReference type="ARBA" id="ARBA00023136"/>
    </source>
</evidence>
<keyword evidence="4" id="KW-0472">Membrane</keyword>
<keyword evidence="2" id="KW-0812">Transmembrane</keyword>
<reference evidence="8 9" key="1">
    <citation type="submission" date="2022-01" db="EMBL/GenBank/DDBJ databases">
        <title>A high-quality chromosome-level genome assembly of rohu carp, Labeo rohita.</title>
        <authorList>
            <person name="Arick M.A. II"/>
            <person name="Hsu C.-Y."/>
            <person name="Magbanua Z."/>
            <person name="Pechanova O."/>
            <person name="Grover C."/>
            <person name="Miller E."/>
            <person name="Thrash A."/>
            <person name="Ezzel L."/>
            <person name="Alam S."/>
            <person name="Benzie J."/>
            <person name="Hamilton M."/>
            <person name="Karsi A."/>
            <person name="Lawrence M.L."/>
            <person name="Peterson D.G."/>
        </authorList>
    </citation>
    <scope>NUCLEOTIDE SEQUENCE [LARGE SCALE GENOMIC DNA]</scope>
    <source>
        <strain evidence="9">BAU-BD-2019</strain>
        <tissue evidence="8">Blood</tissue>
    </source>
</reference>
<keyword evidence="3" id="KW-1133">Transmembrane helix</keyword>
<accession>A0ABQ8M7P2</accession>
<dbReference type="Gene3D" id="2.60.40.60">
    <property type="entry name" value="Cadherins"/>
    <property type="match status" value="2"/>
</dbReference>
<evidence type="ECO:0000256" key="5">
    <source>
        <dbReference type="ARBA" id="ARBA00023180"/>
    </source>
</evidence>
<dbReference type="SUPFAM" id="SSF49313">
    <property type="entry name" value="Cadherin-like"/>
    <property type="match status" value="1"/>
</dbReference>
<dbReference type="CDD" id="cd11304">
    <property type="entry name" value="Cadherin_repeat"/>
    <property type="match status" value="2"/>
</dbReference>
<dbReference type="PANTHER" id="PTHR24028">
    <property type="entry name" value="CADHERIN-87A"/>
    <property type="match status" value="1"/>
</dbReference>
<comment type="subcellular location">
    <subcellularLocation>
        <location evidence="1">Membrane</location>
        <topology evidence="1">Single-pass membrane protein</topology>
    </subcellularLocation>
</comment>
<evidence type="ECO:0000313" key="9">
    <source>
        <dbReference type="Proteomes" id="UP000830375"/>
    </source>
</evidence>
<evidence type="ECO:0000256" key="2">
    <source>
        <dbReference type="ARBA" id="ARBA00022692"/>
    </source>
</evidence>
<evidence type="ECO:0000256" key="1">
    <source>
        <dbReference type="ARBA" id="ARBA00004167"/>
    </source>
</evidence>
<dbReference type="PRINTS" id="PR00205">
    <property type="entry name" value="CADHERIN"/>
</dbReference>
<keyword evidence="5" id="KW-0325">Glycoprotein</keyword>
<evidence type="ECO:0000313" key="8">
    <source>
        <dbReference type="EMBL" id="KAI2658739.1"/>
    </source>
</evidence>